<gene>
    <name evidence="1" type="ORF">GJR99_11525</name>
</gene>
<dbReference type="Gene3D" id="3.40.50.1390">
    <property type="entry name" value="Resolvase, N-terminal catalytic domain"/>
    <property type="match status" value="1"/>
</dbReference>
<dbReference type="Proteomes" id="UP000443423">
    <property type="component" value="Unassembled WGS sequence"/>
</dbReference>
<proteinExistence type="predicted"/>
<evidence type="ECO:0000313" key="1">
    <source>
        <dbReference type="EMBL" id="MRW97198.1"/>
    </source>
</evidence>
<name>A0A6A8G9B9_9EURY</name>
<sequence>MSERAVVLIRSSQGDSAKESLREQREVLPRIACSLVDCHASGIGLFGTGAQVEIIDIGIHTGFSTYTRNPNEYDGELLDQNGDIQTLLAELKTGKFQYVIGKDKNRISRDDFFNEIKRAATVFGNAEFVLWKDDNEVDSVGSSVEHLIARKQKEQEIEDAIRAIERKKERGDDLGRPKYGYTYNNAKTAQVPGDDFRRALRVLSLRDGGATYREIEDETGIGQGTIANILSRREAYLTDAEEYSVEYPSGLETLRQ</sequence>
<dbReference type="RefSeq" id="WP_151112291.1">
    <property type="nucleotide sequence ID" value="NZ_WKJQ01000001.1"/>
</dbReference>
<evidence type="ECO:0000313" key="2">
    <source>
        <dbReference type="Proteomes" id="UP000443423"/>
    </source>
</evidence>
<accession>A0A6A8G9B9</accession>
<dbReference type="AlphaFoldDB" id="A0A6A8G9B9"/>
<comment type="caution">
    <text evidence="1">The sequence shown here is derived from an EMBL/GenBank/DDBJ whole genome shotgun (WGS) entry which is preliminary data.</text>
</comment>
<dbReference type="EMBL" id="WKJQ01000001">
    <property type="protein sequence ID" value="MRW97198.1"/>
    <property type="molecule type" value="Genomic_DNA"/>
</dbReference>
<dbReference type="InterPro" id="IPR036162">
    <property type="entry name" value="Resolvase-like_N_sf"/>
</dbReference>
<dbReference type="GO" id="GO:0003677">
    <property type="term" value="F:DNA binding"/>
    <property type="evidence" value="ECO:0007669"/>
    <property type="project" value="InterPro"/>
</dbReference>
<dbReference type="OrthoDB" id="194716at2157"/>
<dbReference type="GO" id="GO:0000150">
    <property type="term" value="F:DNA strand exchange activity"/>
    <property type="evidence" value="ECO:0007669"/>
    <property type="project" value="InterPro"/>
</dbReference>
<keyword evidence="2" id="KW-1185">Reference proteome</keyword>
<reference evidence="1 2" key="1">
    <citation type="submission" date="2019-11" db="EMBL/GenBank/DDBJ databases">
        <title>Whole genome sequence of Haloferax sp. MBLA0078.</title>
        <authorList>
            <person name="Seo M.-J."/>
            <person name="Cho E.-S."/>
        </authorList>
    </citation>
    <scope>NUCLEOTIDE SEQUENCE [LARGE SCALE GENOMIC DNA]</scope>
    <source>
        <strain evidence="1 2">MBLA0078</strain>
    </source>
</reference>
<organism evidence="1 2">
    <name type="scientific">Haloferax marinum</name>
    <dbReference type="NCBI Taxonomy" id="2666143"/>
    <lineage>
        <taxon>Archaea</taxon>
        <taxon>Methanobacteriati</taxon>
        <taxon>Methanobacteriota</taxon>
        <taxon>Stenosarchaea group</taxon>
        <taxon>Halobacteria</taxon>
        <taxon>Halobacteriales</taxon>
        <taxon>Haloferacaceae</taxon>
        <taxon>Haloferax</taxon>
    </lineage>
</organism>
<protein>
    <submittedName>
        <fullName evidence="1">Resolvase</fullName>
    </submittedName>
</protein>